<evidence type="ECO:0000313" key="4">
    <source>
        <dbReference type="Proteomes" id="UP000001508"/>
    </source>
</evidence>
<keyword evidence="1 3" id="KW-0378">Hydrolase</keyword>
<dbReference type="KEGG" id="dak:DaAHT2_0568"/>
<dbReference type="OrthoDB" id="9807210at2"/>
<dbReference type="PANTHER" id="PTHR43794">
    <property type="entry name" value="AMINOHYDROLASE SSNA-RELATED"/>
    <property type="match status" value="1"/>
</dbReference>
<dbReference type="SUPFAM" id="SSF51556">
    <property type="entry name" value="Metallo-dependent hydrolases"/>
    <property type="match status" value="1"/>
</dbReference>
<dbReference type="InterPro" id="IPR006680">
    <property type="entry name" value="Amidohydro-rel"/>
</dbReference>
<dbReference type="InParanoid" id="D6Z0P5"/>
<evidence type="ECO:0000313" key="3">
    <source>
        <dbReference type="EMBL" id="ADH85274.1"/>
    </source>
</evidence>
<evidence type="ECO:0000259" key="2">
    <source>
        <dbReference type="Pfam" id="PF01979"/>
    </source>
</evidence>
<feature type="domain" description="Amidohydrolase-related" evidence="2">
    <location>
        <begin position="61"/>
        <end position="369"/>
    </location>
</feature>
<protein>
    <submittedName>
        <fullName evidence="3">Amidohydrolase</fullName>
    </submittedName>
</protein>
<dbReference type="EMBL" id="CP001940">
    <property type="protein sequence ID" value="ADH85274.1"/>
    <property type="molecule type" value="Genomic_DNA"/>
</dbReference>
<dbReference type="eggNOG" id="COG0402">
    <property type="taxonomic scope" value="Bacteria"/>
</dbReference>
<name>D6Z0P5_DESAT</name>
<dbReference type="Gene3D" id="3.20.20.140">
    <property type="entry name" value="Metal-dependent hydrolases"/>
    <property type="match status" value="1"/>
</dbReference>
<dbReference type="STRING" id="589865.DaAHT2_0568"/>
<accession>D6Z0P5</accession>
<dbReference type="Proteomes" id="UP000001508">
    <property type="component" value="Chromosome"/>
</dbReference>
<reference evidence="4" key="1">
    <citation type="submission" date="2010-02" db="EMBL/GenBank/DDBJ databases">
        <title>Complete sequence of Desulfurivibrio alkaliphilus AHT2.</title>
        <authorList>
            <consortium name="US DOE Joint Genome Institute"/>
            <person name="Pitluck S."/>
            <person name="Chertkov O."/>
            <person name="Detter J.C."/>
            <person name="Han C."/>
            <person name="Tapia R."/>
            <person name="Larimer F."/>
            <person name="Land M."/>
            <person name="Hauser L."/>
            <person name="Kyrpides N."/>
            <person name="Mikhailova N."/>
            <person name="Sorokin D.Y."/>
            <person name="Muyzer G."/>
            <person name="Woyke T."/>
        </authorList>
    </citation>
    <scope>NUCLEOTIDE SEQUENCE [LARGE SCALE GENOMIC DNA]</scope>
    <source>
        <strain evidence="4">DSM 19089 / UNIQEM U267 / AHT2</strain>
    </source>
</reference>
<gene>
    <name evidence="3" type="ordered locus">DaAHT2_0568</name>
</gene>
<keyword evidence="4" id="KW-1185">Reference proteome</keyword>
<dbReference type="SUPFAM" id="SSF51338">
    <property type="entry name" value="Composite domain of metallo-dependent hydrolases"/>
    <property type="match status" value="1"/>
</dbReference>
<evidence type="ECO:0000256" key="1">
    <source>
        <dbReference type="ARBA" id="ARBA00022801"/>
    </source>
</evidence>
<proteinExistence type="predicted"/>
<dbReference type="InterPro" id="IPR011059">
    <property type="entry name" value="Metal-dep_hydrolase_composite"/>
</dbReference>
<dbReference type="InterPro" id="IPR050287">
    <property type="entry name" value="MTA/SAH_deaminase"/>
</dbReference>
<dbReference type="Pfam" id="PF01979">
    <property type="entry name" value="Amidohydro_1"/>
    <property type="match status" value="1"/>
</dbReference>
<sequence>MAETIRLYRAPLILPVAAPPLCDGAVLTADGRVRAVGPYPEVRRLAETLPVATEVDYEGHVLIPALVNAHCHLELSGLAFLSRQWQPAPGDITGWIRRLLAAREERPADPDAALLALARLFAGGCRTVLDIGNEPGSAAIGRQFKVEVFFYLELLGFSGAAQEAALVRLAEQPAELCCTGHAPYSTGPELFRALKKRAAAASCRLPVHVAESVAEEEFLAHGGGPLRDFLQERGLDLAAYRPPGCSAVAWLDRLGLLDEQTICVHGVQVSREDIARLAARRAGVCLCPGSNRYLGVGRAPLPAYLEAGIMPALGTDSQASNHGFSLWHEMKVLREDHPEVEPATVLAMATMAGARLLGRESETGVIAPGVASALPAVVCPDAASGPEKVLEYLTTAGEDIRLEWIE</sequence>
<dbReference type="HOGENOM" id="CLU_012358_2_5_7"/>
<dbReference type="PANTHER" id="PTHR43794:SF11">
    <property type="entry name" value="AMIDOHYDROLASE-RELATED DOMAIN-CONTAINING PROTEIN"/>
    <property type="match status" value="1"/>
</dbReference>
<dbReference type="GO" id="GO:0016810">
    <property type="term" value="F:hydrolase activity, acting on carbon-nitrogen (but not peptide) bonds"/>
    <property type="evidence" value="ECO:0007669"/>
    <property type="project" value="InterPro"/>
</dbReference>
<dbReference type="AlphaFoldDB" id="D6Z0P5"/>
<organism evidence="3 4">
    <name type="scientific">Desulfurivibrio alkaliphilus (strain DSM 19089 / UNIQEM U267 / AHT2)</name>
    <dbReference type="NCBI Taxonomy" id="589865"/>
    <lineage>
        <taxon>Bacteria</taxon>
        <taxon>Pseudomonadati</taxon>
        <taxon>Thermodesulfobacteriota</taxon>
        <taxon>Desulfobulbia</taxon>
        <taxon>Desulfobulbales</taxon>
        <taxon>Desulfobulbaceae</taxon>
        <taxon>Desulfurivibrio</taxon>
    </lineage>
</organism>
<dbReference type="RefSeq" id="WP_013162805.1">
    <property type="nucleotide sequence ID" value="NC_014216.1"/>
</dbReference>
<dbReference type="InterPro" id="IPR032466">
    <property type="entry name" value="Metal_Hydrolase"/>
</dbReference>